<reference evidence="1" key="1">
    <citation type="journal article" date="2020" name="mSystems">
        <title>Genome- and Community-Level Interaction Insights into Carbon Utilization and Element Cycling Functions of Hydrothermarchaeota in Hydrothermal Sediment.</title>
        <authorList>
            <person name="Zhou Z."/>
            <person name="Liu Y."/>
            <person name="Xu W."/>
            <person name="Pan J."/>
            <person name="Luo Z.H."/>
            <person name="Li M."/>
        </authorList>
    </citation>
    <scope>NUCLEOTIDE SEQUENCE [LARGE SCALE GENOMIC DNA]</scope>
    <source>
        <strain evidence="1">SpSt-1019</strain>
    </source>
</reference>
<dbReference type="EMBL" id="DRUY01000107">
    <property type="protein sequence ID" value="HHI65526.1"/>
    <property type="molecule type" value="Genomic_DNA"/>
</dbReference>
<dbReference type="AlphaFoldDB" id="A0A7C5PA26"/>
<comment type="caution">
    <text evidence="1">The sequence shown here is derived from an EMBL/GenBank/DDBJ whole genome shotgun (WGS) entry which is preliminary data.</text>
</comment>
<gene>
    <name evidence="1" type="ORF">ENL70_03130</name>
</gene>
<evidence type="ECO:0000313" key="1">
    <source>
        <dbReference type="EMBL" id="HHI65526.1"/>
    </source>
</evidence>
<protein>
    <submittedName>
        <fullName evidence="1">Uncharacterized protein</fullName>
    </submittedName>
</protein>
<sequence length="91" mass="10497">MAIYPSPFVKDEGETVLPFAREAGRIIYTNLGNVKEADELYIKAGKEEYFKAETIIESYHNGGNDGLVNRGIERRNFLLRDFFQIRYSTTQ</sequence>
<accession>A0A7C5PA26</accession>
<proteinExistence type="predicted"/>
<organism evidence="1">
    <name type="scientific">Thermodesulfobium narugense</name>
    <dbReference type="NCBI Taxonomy" id="184064"/>
    <lineage>
        <taxon>Bacteria</taxon>
        <taxon>Pseudomonadati</taxon>
        <taxon>Thermodesulfobiota</taxon>
        <taxon>Thermodesulfobiia</taxon>
        <taxon>Thermodesulfobiales</taxon>
        <taxon>Thermodesulfobiaceae</taxon>
        <taxon>Thermodesulfobium</taxon>
    </lineage>
</organism>
<name>A0A7C5PA26_9BACT</name>